<dbReference type="Gene3D" id="3.10.28.10">
    <property type="entry name" value="Homing endonucleases"/>
    <property type="match status" value="1"/>
</dbReference>
<accession>A0A5B1LC67</accession>
<comment type="caution">
    <text evidence="1">The sequence shown here is derived from an EMBL/GenBank/DDBJ whole genome shotgun (WGS) entry which is preliminary data.</text>
</comment>
<dbReference type="InterPro" id="IPR027434">
    <property type="entry name" value="Homing_endonucl"/>
</dbReference>
<gene>
    <name evidence="1" type="ORF">F0U44_14600</name>
</gene>
<evidence type="ECO:0000313" key="1">
    <source>
        <dbReference type="EMBL" id="KAA1417874.1"/>
    </source>
</evidence>
<dbReference type="AlphaFoldDB" id="A0A5B1LC67"/>
<dbReference type="GO" id="GO:0016539">
    <property type="term" value="P:intein-mediated protein splicing"/>
    <property type="evidence" value="ECO:0007669"/>
    <property type="project" value="InterPro"/>
</dbReference>
<organism evidence="1 2">
    <name type="scientific">Nocardioides humilatus</name>
    <dbReference type="NCBI Taxonomy" id="2607660"/>
    <lineage>
        <taxon>Bacteria</taxon>
        <taxon>Bacillati</taxon>
        <taxon>Actinomycetota</taxon>
        <taxon>Actinomycetes</taxon>
        <taxon>Propionibacteriales</taxon>
        <taxon>Nocardioidaceae</taxon>
        <taxon>Nocardioides</taxon>
    </lineage>
</organism>
<keyword evidence="2" id="KW-1185">Reference proteome</keyword>
<dbReference type="EMBL" id="VUJV01000004">
    <property type="protein sequence ID" value="KAA1417874.1"/>
    <property type="molecule type" value="Genomic_DNA"/>
</dbReference>
<reference evidence="1 2" key="1">
    <citation type="submission" date="2019-09" db="EMBL/GenBank/DDBJ databases">
        <title>Nocardioides panacisoli sp. nov., isolated from the soil of a ginseng field.</title>
        <authorList>
            <person name="Cho C."/>
        </authorList>
    </citation>
    <scope>NUCLEOTIDE SEQUENCE [LARGE SCALE GENOMIC DNA]</scope>
    <source>
        <strain evidence="1 2">BN130099</strain>
    </source>
</reference>
<dbReference type="Proteomes" id="UP000325003">
    <property type="component" value="Unassembled WGS sequence"/>
</dbReference>
<dbReference type="PRINTS" id="PR00379">
    <property type="entry name" value="INTEIN"/>
</dbReference>
<dbReference type="RefSeq" id="WP_149729094.1">
    <property type="nucleotide sequence ID" value="NZ_VUJV01000004.1"/>
</dbReference>
<name>A0A5B1LC67_9ACTN</name>
<proteinExistence type="predicted"/>
<protein>
    <submittedName>
        <fullName evidence="1">Transcriptional regulator</fullName>
    </submittedName>
</protein>
<reference evidence="1 2" key="2">
    <citation type="submission" date="2019-09" db="EMBL/GenBank/DDBJ databases">
        <authorList>
            <person name="Jin C."/>
        </authorList>
    </citation>
    <scope>NUCLEOTIDE SEQUENCE [LARGE SCALE GENOMIC DNA]</scope>
    <source>
        <strain evidence="1 2">BN130099</strain>
    </source>
</reference>
<evidence type="ECO:0000313" key="2">
    <source>
        <dbReference type="Proteomes" id="UP000325003"/>
    </source>
</evidence>
<sequence length="259" mass="29234">MPHVRPAETVESALRSSDAGMRDADNAALHGVAIKTIRRWRRLYQRRGLSRGQQHTSVACPICDDGHLDESAYAELLGWYLGDGHISAGRRGVFNLHVFNDAKYAANNDHLQTLMATVKPGGRPHTRMAPGCVITTTSWKHWPCLFPQHGPGRKHERPIALEDWQRRIVEAHPGPFLRGLFHSDGCRTINSTRRLVAGETKLYLYPRWQFCNASDDIRELCCWALDLVDIAWRQSDVRVISVSRREAVAALDELIGLKS</sequence>
<dbReference type="InterPro" id="IPR006142">
    <property type="entry name" value="INTEIN"/>
</dbReference>